<dbReference type="OrthoDB" id="2649371at2"/>
<accession>A0A147K5N9</accession>
<dbReference type="EMBL" id="LDYG01000046">
    <property type="protein sequence ID" value="KUP04939.1"/>
    <property type="molecule type" value="Genomic_DNA"/>
</dbReference>
<reference evidence="1 2" key="1">
    <citation type="journal article" date="2016" name="Front. Microbiol.">
        <title>Microevolution Analysis of Bacillus coahuilensis Unveils Differences in Phosphorus Acquisition Strategies and Their Regulation.</title>
        <authorList>
            <person name="Gomez-Lunar Z."/>
            <person name="Hernandez-Gonzalez I."/>
            <person name="Rodriguez-Torres M.D."/>
            <person name="Souza V."/>
            <person name="Olmedo-Alvarez G."/>
        </authorList>
    </citation>
    <scope>NUCLEOTIDE SEQUENCE [LARGE SCALE GENOMIC DNA]</scope>
    <source>
        <strain evidence="2">p1.1.43</strain>
    </source>
</reference>
<dbReference type="Pfam" id="PF09388">
    <property type="entry name" value="SpoOE-like"/>
    <property type="match status" value="1"/>
</dbReference>
<gene>
    <name evidence="1" type="ORF">Q75_14000</name>
</gene>
<keyword evidence="2" id="KW-1185">Reference proteome</keyword>
<protein>
    <submittedName>
        <fullName evidence="1">RNA polymerase sigma factor SigW</fullName>
    </submittedName>
</protein>
<dbReference type="InterPro" id="IPR037208">
    <property type="entry name" value="Spo0E-like_sf"/>
</dbReference>
<dbReference type="InterPro" id="IPR018540">
    <property type="entry name" value="Spo0E-like"/>
</dbReference>
<dbReference type="AlphaFoldDB" id="A0A147K5N9"/>
<dbReference type="RefSeq" id="WP_059351724.1">
    <property type="nucleotide sequence ID" value="NZ_LDYG01000046.1"/>
</dbReference>
<dbReference type="SUPFAM" id="SSF140500">
    <property type="entry name" value="BAS1536-like"/>
    <property type="match status" value="1"/>
</dbReference>
<dbReference type="Gene3D" id="4.10.280.10">
    <property type="entry name" value="Helix-loop-helix DNA-binding domain"/>
    <property type="match status" value="1"/>
</dbReference>
<comment type="caution">
    <text evidence="1">The sequence shown here is derived from an EMBL/GenBank/DDBJ whole genome shotgun (WGS) entry which is preliminary data.</text>
</comment>
<name>A0A147K5N9_9BACI</name>
<evidence type="ECO:0000313" key="2">
    <source>
        <dbReference type="Proteomes" id="UP000074108"/>
    </source>
</evidence>
<dbReference type="Proteomes" id="UP000074108">
    <property type="component" value="Unassembled WGS sequence"/>
</dbReference>
<organism evidence="1 2">
    <name type="scientific">Bacillus coahuilensis p1.1.43</name>
    <dbReference type="NCBI Taxonomy" id="1150625"/>
    <lineage>
        <taxon>Bacteria</taxon>
        <taxon>Bacillati</taxon>
        <taxon>Bacillota</taxon>
        <taxon>Bacilli</taxon>
        <taxon>Bacillales</taxon>
        <taxon>Bacillaceae</taxon>
        <taxon>Bacillus</taxon>
    </lineage>
</organism>
<dbReference type="PATRIC" id="fig|1150625.3.peg.2941"/>
<proteinExistence type="predicted"/>
<dbReference type="GO" id="GO:0046983">
    <property type="term" value="F:protein dimerization activity"/>
    <property type="evidence" value="ECO:0007669"/>
    <property type="project" value="InterPro"/>
</dbReference>
<dbReference type="GO" id="GO:0043937">
    <property type="term" value="P:regulation of sporulation"/>
    <property type="evidence" value="ECO:0007669"/>
    <property type="project" value="InterPro"/>
</dbReference>
<sequence length="52" mass="6071">MKAQQMDLLNKIEDYRSKMVALALHSSFSDDKVVRISTELDELLNQVQPKRH</sequence>
<dbReference type="InterPro" id="IPR036638">
    <property type="entry name" value="HLH_DNA-bd_sf"/>
</dbReference>
<evidence type="ECO:0000313" key="1">
    <source>
        <dbReference type="EMBL" id="KUP04939.1"/>
    </source>
</evidence>